<name>A0A9P9AVL8_9HYPO</name>
<accession>A0A9P9AVL8</accession>
<evidence type="ECO:0000313" key="3">
    <source>
        <dbReference type="EMBL" id="KAH6898998.1"/>
    </source>
</evidence>
<feature type="chain" id="PRO_5040123914" description="Secreted protein" evidence="2">
    <location>
        <begin position="24"/>
        <end position="146"/>
    </location>
</feature>
<feature type="signal peptide" evidence="2">
    <location>
        <begin position="1"/>
        <end position="23"/>
    </location>
</feature>
<gene>
    <name evidence="3" type="ORF">B0T10DRAFT_474245</name>
</gene>
<keyword evidence="4" id="KW-1185">Reference proteome</keyword>
<proteinExistence type="predicted"/>
<evidence type="ECO:0008006" key="5">
    <source>
        <dbReference type="Google" id="ProtNLM"/>
    </source>
</evidence>
<keyword evidence="2" id="KW-0732">Signal</keyword>
<evidence type="ECO:0000256" key="1">
    <source>
        <dbReference type="SAM" id="MobiDB-lite"/>
    </source>
</evidence>
<reference evidence="3 4" key="1">
    <citation type="journal article" date="2021" name="Nat. Commun.">
        <title>Genetic determinants of endophytism in the Arabidopsis root mycobiome.</title>
        <authorList>
            <person name="Mesny F."/>
            <person name="Miyauchi S."/>
            <person name="Thiergart T."/>
            <person name="Pickel B."/>
            <person name="Atanasova L."/>
            <person name="Karlsson M."/>
            <person name="Huettel B."/>
            <person name="Barry K.W."/>
            <person name="Haridas S."/>
            <person name="Chen C."/>
            <person name="Bauer D."/>
            <person name="Andreopoulos W."/>
            <person name="Pangilinan J."/>
            <person name="LaButti K."/>
            <person name="Riley R."/>
            <person name="Lipzen A."/>
            <person name="Clum A."/>
            <person name="Drula E."/>
            <person name="Henrissat B."/>
            <person name="Kohler A."/>
            <person name="Grigoriev I.V."/>
            <person name="Martin F.M."/>
            <person name="Hacquard S."/>
        </authorList>
    </citation>
    <scope>NUCLEOTIDE SEQUENCE [LARGE SCALE GENOMIC DNA]</scope>
    <source>
        <strain evidence="3 4">MPI-CAGE-CH-0241</strain>
    </source>
</reference>
<organism evidence="3 4">
    <name type="scientific">Thelonectria olida</name>
    <dbReference type="NCBI Taxonomy" id="1576542"/>
    <lineage>
        <taxon>Eukaryota</taxon>
        <taxon>Fungi</taxon>
        <taxon>Dikarya</taxon>
        <taxon>Ascomycota</taxon>
        <taxon>Pezizomycotina</taxon>
        <taxon>Sordariomycetes</taxon>
        <taxon>Hypocreomycetidae</taxon>
        <taxon>Hypocreales</taxon>
        <taxon>Nectriaceae</taxon>
        <taxon>Thelonectria</taxon>
    </lineage>
</organism>
<dbReference type="AlphaFoldDB" id="A0A9P9AVL8"/>
<feature type="region of interest" description="Disordered" evidence="1">
    <location>
        <begin position="69"/>
        <end position="106"/>
    </location>
</feature>
<sequence length="146" mass="15911">MLVRFVLMTSIVIISLEKDGCNGRRHCTSHGWGGTNVFAGTWVPTDLFLGWNKEQNPSAQVQAQAVFQAPLQPRAGKRRQAAGGGKKGGRRKAEGGSGSGSDRHPLPFLRIQRWRVQFRFPICSKMGKSEGECGSVCREGGGDGRR</sequence>
<protein>
    <recommendedName>
        <fullName evidence="5">Secreted protein</fullName>
    </recommendedName>
</protein>
<comment type="caution">
    <text evidence="3">The sequence shown here is derived from an EMBL/GenBank/DDBJ whole genome shotgun (WGS) entry which is preliminary data.</text>
</comment>
<evidence type="ECO:0000313" key="4">
    <source>
        <dbReference type="Proteomes" id="UP000777438"/>
    </source>
</evidence>
<evidence type="ECO:0000256" key="2">
    <source>
        <dbReference type="SAM" id="SignalP"/>
    </source>
</evidence>
<dbReference type="EMBL" id="JAGPYM010000002">
    <property type="protein sequence ID" value="KAH6898998.1"/>
    <property type="molecule type" value="Genomic_DNA"/>
</dbReference>
<dbReference type="Proteomes" id="UP000777438">
    <property type="component" value="Unassembled WGS sequence"/>
</dbReference>